<dbReference type="EMBL" id="SOYY01000018">
    <property type="protein sequence ID" value="KAA0708529.1"/>
    <property type="molecule type" value="Genomic_DNA"/>
</dbReference>
<keyword evidence="2" id="KW-1133">Transmembrane helix</keyword>
<feature type="transmembrane region" description="Helical" evidence="2">
    <location>
        <begin position="41"/>
        <end position="60"/>
    </location>
</feature>
<keyword evidence="3" id="KW-0808">Transferase</keyword>
<evidence type="ECO:0000256" key="1">
    <source>
        <dbReference type="SAM" id="MobiDB-lite"/>
    </source>
</evidence>
<sequence>MKHYNSSPRLNNQTANHSRERNNRKGFWLSTLGLRFSLRDYAYCMATLLLFCLGSLFYQLNGGPPTVLLEFRQYLDSLCTHQRFPRSGYGCQSAAKRTQTLSLMRTVHVCAHVYILNDVVSLECFGLLKMRERVALCCGACKQRIPIQTIRAWTTNPLPNSLKNSRAQRCRDQSHWMQPTTGHPVSCSIPKTVQKVSCSNPPNHLPCQRLCSQGQVALSQLPLPLSQSPIPLQPPPCQPPSQWKCSQGRKALSQRPFLLSHPPSQLQPPPSRPVGQGGMTEYSDTAV</sequence>
<dbReference type="GO" id="GO:0016740">
    <property type="term" value="F:transferase activity"/>
    <property type="evidence" value="ECO:0007669"/>
    <property type="project" value="UniProtKB-KW"/>
</dbReference>
<reference evidence="3 4" key="1">
    <citation type="journal article" date="2019" name="Mol. Ecol. Resour.">
        <title>Chromosome-level genome assembly of Triplophysa tibetana, a fish adapted to the harsh high-altitude environment of the Tibetan Plateau.</title>
        <authorList>
            <person name="Yang X."/>
            <person name="Liu H."/>
            <person name="Ma Z."/>
            <person name="Zou Y."/>
            <person name="Zou M."/>
            <person name="Mao Y."/>
            <person name="Li X."/>
            <person name="Wang H."/>
            <person name="Chen T."/>
            <person name="Wang W."/>
            <person name="Yang R."/>
        </authorList>
    </citation>
    <scope>NUCLEOTIDE SEQUENCE [LARGE SCALE GENOMIC DNA]</scope>
    <source>
        <strain evidence="3">TTIB1903HZAU</strain>
        <tissue evidence="3">Muscle</tissue>
    </source>
</reference>
<name>A0A5A9NI06_9TELE</name>
<evidence type="ECO:0000313" key="3">
    <source>
        <dbReference type="EMBL" id="KAA0708529.1"/>
    </source>
</evidence>
<evidence type="ECO:0000313" key="4">
    <source>
        <dbReference type="Proteomes" id="UP000324632"/>
    </source>
</evidence>
<keyword evidence="2" id="KW-0472">Membrane</keyword>
<proteinExistence type="predicted"/>
<protein>
    <submittedName>
        <fullName evidence="3">Uronyl 2-sulfotransferase</fullName>
    </submittedName>
</protein>
<gene>
    <name evidence="3" type="ORF">E1301_Tti005772</name>
</gene>
<feature type="region of interest" description="Disordered" evidence="1">
    <location>
        <begin position="228"/>
        <end position="287"/>
    </location>
</feature>
<evidence type="ECO:0000256" key="2">
    <source>
        <dbReference type="SAM" id="Phobius"/>
    </source>
</evidence>
<organism evidence="3 4">
    <name type="scientific">Triplophysa tibetana</name>
    <dbReference type="NCBI Taxonomy" id="1572043"/>
    <lineage>
        <taxon>Eukaryota</taxon>
        <taxon>Metazoa</taxon>
        <taxon>Chordata</taxon>
        <taxon>Craniata</taxon>
        <taxon>Vertebrata</taxon>
        <taxon>Euteleostomi</taxon>
        <taxon>Actinopterygii</taxon>
        <taxon>Neopterygii</taxon>
        <taxon>Teleostei</taxon>
        <taxon>Ostariophysi</taxon>
        <taxon>Cypriniformes</taxon>
        <taxon>Nemacheilidae</taxon>
        <taxon>Triplophysa</taxon>
    </lineage>
</organism>
<keyword evidence="4" id="KW-1185">Reference proteome</keyword>
<dbReference type="Proteomes" id="UP000324632">
    <property type="component" value="Chromosome 18"/>
</dbReference>
<accession>A0A5A9NI06</accession>
<comment type="caution">
    <text evidence="3">The sequence shown here is derived from an EMBL/GenBank/DDBJ whole genome shotgun (WGS) entry which is preliminary data.</text>
</comment>
<keyword evidence="2" id="KW-0812">Transmembrane</keyword>
<dbReference type="AlphaFoldDB" id="A0A5A9NI06"/>